<accession>A0A1S3GU73</accession>
<evidence type="ECO:0000256" key="2">
    <source>
        <dbReference type="SAM" id="SignalP"/>
    </source>
</evidence>
<keyword evidence="2" id="KW-0732">Signal</keyword>
<dbReference type="Proteomes" id="UP000081671">
    <property type="component" value="Unplaced"/>
</dbReference>
<keyword evidence="1" id="KW-1133">Transmembrane helix</keyword>
<dbReference type="InterPro" id="IPR008981">
    <property type="entry name" value="FMuLV_rcpt-bd"/>
</dbReference>
<keyword evidence="1" id="KW-0472">Membrane</keyword>
<feature type="transmembrane region" description="Helical" evidence="1">
    <location>
        <begin position="587"/>
        <end position="605"/>
    </location>
</feature>
<evidence type="ECO:0000256" key="1">
    <source>
        <dbReference type="SAM" id="Phobius"/>
    </source>
</evidence>
<dbReference type="AlphaFoldDB" id="A0A1S3GU73"/>
<organism evidence="3 4">
    <name type="scientific">Dipodomys ordii</name>
    <name type="common">Ord's kangaroo rat</name>
    <dbReference type="NCBI Taxonomy" id="10020"/>
    <lineage>
        <taxon>Eukaryota</taxon>
        <taxon>Metazoa</taxon>
        <taxon>Chordata</taxon>
        <taxon>Craniata</taxon>
        <taxon>Vertebrata</taxon>
        <taxon>Euteleostomi</taxon>
        <taxon>Mammalia</taxon>
        <taxon>Eutheria</taxon>
        <taxon>Euarchontoglires</taxon>
        <taxon>Glires</taxon>
        <taxon>Rodentia</taxon>
        <taxon>Castorimorpha</taxon>
        <taxon>Heteromyidae</taxon>
        <taxon>Dipodomyinae</taxon>
        <taxon>Dipodomys</taxon>
    </lineage>
</organism>
<dbReference type="FunCoup" id="A0A1S3GU73">
    <property type="interactions" value="36"/>
</dbReference>
<feature type="chain" id="PRO_5010349751" evidence="2">
    <location>
        <begin position="22"/>
        <end position="657"/>
    </location>
</feature>
<dbReference type="InParanoid" id="A0A1S3GU73"/>
<dbReference type="Pfam" id="PF00429">
    <property type="entry name" value="TLV_coat"/>
    <property type="match status" value="1"/>
</dbReference>
<keyword evidence="1" id="KW-0812">Transmembrane</keyword>
<dbReference type="OrthoDB" id="9838482at2759"/>
<dbReference type="PANTHER" id="PTHR10424">
    <property type="entry name" value="VIRAL ENVELOPE PROTEIN"/>
    <property type="match status" value="1"/>
</dbReference>
<dbReference type="KEGG" id="dord:106001798"/>
<dbReference type="PANTHER" id="PTHR10424:SF72">
    <property type="entry name" value="BC035947 PROTEIN-RELATED"/>
    <property type="match status" value="1"/>
</dbReference>
<name>A0A1S3GU73_DIPOR</name>
<dbReference type="GeneID" id="106001798"/>
<dbReference type="SUPFAM" id="SSF58069">
    <property type="entry name" value="Virus ectodomain"/>
    <property type="match status" value="1"/>
</dbReference>
<dbReference type="SUPFAM" id="SSF49830">
    <property type="entry name" value="ENV polyprotein, receptor-binding domain"/>
    <property type="match status" value="1"/>
</dbReference>
<gene>
    <name evidence="4" type="primary">LOC106001798</name>
</gene>
<sequence>MTFALPVHLTFWIMLMPVVTTTSPHVPVKQTWSIVNPNTGEVANASSSTLYPPKAWFPDLFVDLCDIIGGEWDPSDQEPFPGYGCASPGQRHSTRNQRFYVCPGHSRSKSQLKKCGGPGEGYCAAWGCESTGAIWWSPPIKDLIKVEAWNRNMQGTGTCTGHGACGPCYDSTIWPGRPWATPGGRCNGLKISFTNRAKSIDLSKWTQGLSWGLRLYRTGYDPATTFTIRLQMEPLYIAIGPNLVITNQQKPIASKTNTTPKMPNANVSLPSRTLPTPIVGQSHTNDRLFNLILGAYIALNASDANKTRNCWLCLASNPPYYEGIAFDDSFTNVSTPDTRCQTQPHRLTLSEVSGAGLCLGKVPATHQHLCNKTISTLGPRGFLLPPTGSYWACSTGLTLCVAIEVFNHSSEFCVLIQLWPRVTYYEEQTFLQLFEQKLRYSREPLSVTLALLLGAGGIAAGIGTGTTALIQTKELLQLQAAMTEDLETITKSISALEKSLTSLSEVVLQNRRGLDLLFLKEGGLCAALKEECCFYADHTGVVRDSVEKLQKRLKQRHIFLSSWSSGAGSWVGGGISHNSLLSTLLPFLVPLITLLLFLAFGPWAFQRLTQFIKNQINSTFTKTVSVHYHRVETQEQAVEAEQGLRFSASRSQPPPRG</sequence>
<dbReference type="RefSeq" id="XP_012892230.1">
    <property type="nucleotide sequence ID" value="XM_013036776.1"/>
</dbReference>
<keyword evidence="3" id="KW-1185">Reference proteome</keyword>
<dbReference type="CDD" id="cd09851">
    <property type="entry name" value="HTLV-1-like_HR1-HR2"/>
    <property type="match status" value="1"/>
</dbReference>
<protein>
    <submittedName>
        <fullName evidence="4">MLV-related proviral Env polyprotein-like</fullName>
    </submittedName>
</protein>
<dbReference type="Gene3D" id="1.10.287.210">
    <property type="match status" value="1"/>
</dbReference>
<reference evidence="4" key="1">
    <citation type="submission" date="2025-08" db="UniProtKB">
        <authorList>
            <consortium name="RefSeq"/>
        </authorList>
    </citation>
    <scope>IDENTIFICATION</scope>
    <source>
        <tissue evidence="4">Kidney</tissue>
    </source>
</reference>
<feature type="signal peptide" evidence="2">
    <location>
        <begin position="1"/>
        <end position="21"/>
    </location>
</feature>
<dbReference type="InterPro" id="IPR018154">
    <property type="entry name" value="TLV/ENV_coat_polyprotein"/>
</dbReference>
<dbReference type="Gene3D" id="3.90.310.10">
    <property type="entry name" value="ENV polyprotein, receptor-binding domain"/>
    <property type="match status" value="1"/>
</dbReference>
<evidence type="ECO:0000313" key="3">
    <source>
        <dbReference type="Proteomes" id="UP000081671"/>
    </source>
</evidence>
<evidence type="ECO:0000313" key="4">
    <source>
        <dbReference type="RefSeq" id="XP_012892230.1"/>
    </source>
</evidence>
<proteinExistence type="predicted"/>